<dbReference type="Gene3D" id="1.10.10.10">
    <property type="entry name" value="Winged helix-like DNA-binding domain superfamily/Winged helix DNA-binding domain"/>
    <property type="match status" value="1"/>
</dbReference>
<keyword evidence="4" id="KW-0805">Transcription regulation</keyword>
<comment type="similarity">
    <text evidence="1">Belongs to the Fur family.</text>
</comment>
<evidence type="ECO:0000256" key="2">
    <source>
        <dbReference type="ARBA" id="ARBA00022491"/>
    </source>
</evidence>
<dbReference type="SUPFAM" id="SSF46785">
    <property type="entry name" value="Winged helix' DNA-binding domain"/>
    <property type="match status" value="1"/>
</dbReference>
<keyword evidence="2" id="KW-0678">Repressor</keyword>
<evidence type="ECO:0000256" key="1">
    <source>
        <dbReference type="ARBA" id="ARBA00007957"/>
    </source>
</evidence>
<evidence type="ECO:0000313" key="8">
    <source>
        <dbReference type="Proteomes" id="UP001251857"/>
    </source>
</evidence>
<name>A0ABU3BWI5_9GAMM</name>
<dbReference type="InterPro" id="IPR002481">
    <property type="entry name" value="FUR"/>
</dbReference>
<evidence type="ECO:0000256" key="6">
    <source>
        <dbReference type="ARBA" id="ARBA00023163"/>
    </source>
</evidence>
<evidence type="ECO:0000313" key="7">
    <source>
        <dbReference type="EMBL" id="MDT0633516.1"/>
    </source>
</evidence>
<keyword evidence="6" id="KW-0804">Transcription</keyword>
<evidence type="ECO:0000256" key="3">
    <source>
        <dbReference type="ARBA" id="ARBA00022833"/>
    </source>
</evidence>
<evidence type="ECO:0000256" key="5">
    <source>
        <dbReference type="ARBA" id="ARBA00023125"/>
    </source>
</evidence>
<protein>
    <submittedName>
        <fullName evidence="7">Transcriptional repressor</fullName>
    </submittedName>
</protein>
<dbReference type="PANTHER" id="PTHR33202">
    <property type="entry name" value="ZINC UPTAKE REGULATION PROTEIN"/>
    <property type="match status" value="1"/>
</dbReference>
<dbReference type="EMBL" id="JAVRIB010000001">
    <property type="protein sequence ID" value="MDT0633516.1"/>
    <property type="molecule type" value="Genomic_DNA"/>
</dbReference>
<dbReference type="RefSeq" id="WP_311651223.1">
    <property type="nucleotide sequence ID" value="NZ_JAVRIB010000001.1"/>
</dbReference>
<comment type="caution">
    <text evidence="7">The sequence shown here is derived from an EMBL/GenBank/DDBJ whole genome shotgun (WGS) entry which is preliminary data.</text>
</comment>
<sequence>MVQTSIPTAFDARGHDHAACVNAALDHADRLCAERGLRLTPIRRRVLELVWSNHKPSKAYDLLNRIRDEHHAAAPPTVYRALDFLLDAGLVHRIESLNAFVGCDGDHGRAPPKFLICQACDHVAELAGGHVDEAIDRATDAVGFQVEGSVVELRGLCAGCAAQR</sequence>
<dbReference type="InterPro" id="IPR036390">
    <property type="entry name" value="WH_DNA-bd_sf"/>
</dbReference>
<keyword evidence="3" id="KW-0862">Zinc</keyword>
<keyword evidence="5" id="KW-0238">DNA-binding</keyword>
<dbReference type="PANTHER" id="PTHR33202:SF6">
    <property type="entry name" value="ZINC UPTAKE REGULATION PROTEIN"/>
    <property type="match status" value="1"/>
</dbReference>
<proteinExistence type="inferred from homology"/>
<dbReference type="InterPro" id="IPR043135">
    <property type="entry name" value="Fur_C"/>
</dbReference>
<dbReference type="Proteomes" id="UP001251857">
    <property type="component" value="Unassembled WGS sequence"/>
</dbReference>
<evidence type="ECO:0000256" key="4">
    <source>
        <dbReference type="ARBA" id="ARBA00023015"/>
    </source>
</evidence>
<gene>
    <name evidence="7" type="ORF">RM532_00950</name>
</gene>
<organism evidence="7 8">
    <name type="scientific">Spectribacter hydrogenoxidans</name>
    <dbReference type="NCBI Taxonomy" id="3075608"/>
    <lineage>
        <taxon>Bacteria</taxon>
        <taxon>Pseudomonadati</taxon>
        <taxon>Pseudomonadota</taxon>
        <taxon>Gammaproteobacteria</taxon>
        <taxon>Salinisphaerales</taxon>
        <taxon>Salinisphaeraceae</taxon>
        <taxon>Spectribacter</taxon>
    </lineage>
</organism>
<dbReference type="Gene3D" id="3.30.1490.190">
    <property type="match status" value="1"/>
</dbReference>
<dbReference type="Pfam" id="PF01475">
    <property type="entry name" value="FUR"/>
    <property type="match status" value="1"/>
</dbReference>
<keyword evidence="8" id="KW-1185">Reference proteome</keyword>
<dbReference type="InterPro" id="IPR036388">
    <property type="entry name" value="WH-like_DNA-bd_sf"/>
</dbReference>
<accession>A0ABU3BWI5</accession>
<reference evidence="7 8" key="1">
    <citation type="submission" date="2023-09" db="EMBL/GenBank/DDBJ databases">
        <authorList>
            <person name="Rey-Velasco X."/>
        </authorList>
    </citation>
    <scope>NUCLEOTIDE SEQUENCE [LARGE SCALE GENOMIC DNA]</scope>
    <source>
        <strain evidence="7 8">W335</strain>
    </source>
</reference>